<keyword evidence="5" id="KW-1185">Reference proteome</keyword>
<dbReference type="Proteomes" id="UP001149090">
    <property type="component" value="Unassembled WGS sequence"/>
</dbReference>
<gene>
    <name evidence="4" type="ORF">M0811_12110</name>
</gene>
<dbReference type="EMBL" id="JAPDFW010000111">
    <property type="protein sequence ID" value="KAJ5068938.1"/>
    <property type="molecule type" value="Genomic_DNA"/>
</dbReference>
<dbReference type="GO" id="GO:0032991">
    <property type="term" value="C:protein-containing complex"/>
    <property type="evidence" value="ECO:0007669"/>
    <property type="project" value="UniProtKB-ARBA"/>
</dbReference>
<keyword evidence="1 2" id="KW-0175">Coiled coil</keyword>
<name>A0A9Q0R741_ANAIG</name>
<dbReference type="GO" id="GO:0005737">
    <property type="term" value="C:cytoplasm"/>
    <property type="evidence" value="ECO:0007669"/>
    <property type="project" value="UniProtKB-ARBA"/>
</dbReference>
<evidence type="ECO:0000256" key="1">
    <source>
        <dbReference type="ARBA" id="ARBA00023054"/>
    </source>
</evidence>
<evidence type="ECO:0000256" key="2">
    <source>
        <dbReference type="SAM" id="Coils"/>
    </source>
</evidence>
<feature type="coiled-coil region" evidence="2">
    <location>
        <begin position="9"/>
        <end position="113"/>
    </location>
</feature>
<evidence type="ECO:0000313" key="5">
    <source>
        <dbReference type="Proteomes" id="UP001149090"/>
    </source>
</evidence>
<feature type="compositionally biased region" description="Basic and acidic residues" evidence="3">
    <location>
        <begin position="217"/>
        <end position="229"/>
    </location>
</feature>
<proteinExistence type="predicted"/>
<protein>
    <submittedName>
        <fullName evidence="4">Uv radiation resistance-associated protein</fullName>
    </submittedName>
</protein>
<feature type="region of interest" description="Disordered" evidence="3">
    <location>
        <begin position="216"/>
        <end position="238"/>
    </location>
</feature>
<dbReference type="AlphaFoldDB" id="A0A9Q0R741"/>
<organism evidence="4 5">
    <name type="scientific">Anaeramoeba ignava</name>
    <name type="common">Anaerobic marine amoeba</name>
    <dbReference type="NCBI Taxonomy" id="1746090"/>
    <lineage>
        <taxon>Eukaryota</taxon>
        <taxon>Metamonada</taxon>
        <taxon>Anaeramoebidae</taxon>
        <taxon>Anaeramoeba</taxon>
    </lineage>
</organism>
<evidence type="ECO:0000313" key="4">
    <source>
        <dbReference type="EMBL" id="KAJ5068938.1"/>
    </source>
</evidence>
<dbReference type="InterPro" id="IPR018791">
    <property type="entry name" value="UV_resistance/autophagy_Atg14"/>
</dbReference>
<reference evidence="4" key="1">
    <citation type="submission" date="2022-10" db="EMBL/GenBank/DDBJ databases">
        <title>Novel sulphate-reducing endosymbionts in the free-living metamonad Anaeramoeba.</title>
        <authorList>
            <person name="Jerlstrom-Hultqvist J."/>
            <person name="Cepicka I."/>
            <person name="Gallot-Lavallee L."/>
            <person name="Salas-Leiva D."/>
            <person name="Curtis B.A."/>
            <person name="Zahonova K."/>
            <person name="Pipaliya S."/>
            <person name="Dacks J."/>
            <person name="Roger A.J."/>
        </authorList>
    </citation>
    <scope>NUCLEOTIDE SEQUENCE</scope>
    <source>
        <strain evidence="4">BMAN</strain>
    </source>
</reference>
<sequence>MINQNQYDFEEVQINFQNLKELKKEANELRKKALEKIQEHSKKTKKSQNIHLFKTRKEYLLNRIEEAKKEIEEIKKQEENKKQKLLTKTKKLIQKMDQEIQFKKNDINQSQNLQQENLEKLYSTVSDNLYQKRIRFCKELFEIIPIYQISKIEYAIIDEKLLKFPNSNLSGNYSVENIIALQFLVILVNNLARIFDLGLPYKMNCQEIYEEPFAKSSQKDKNKKDDYSIKHSSFSSQNSPNQIFPDAFQMLIHNITSLSFLLGMQIDPLDEGKPFPIVFQLFHYLLQEKK</sequence>
<accession>A0A9Q0R741</accession>
<comment type="caution">
    <text evidence="4">The sequence shown here is derived from an EMBL/GenBank/DDBJ whole genome shotgun (WGS) entry which is preliminary data.</text>
</comment>
<dbReference type="Pfam" id="PF10186">
    <property type="entry name" value="ATG14"/>
    <property type="match status" value="1"/>
</dbReference>
<evidence type="ECO:0000256" key="3">
    <source>
        <dbReference type="SAM" id="MobiDB-lite"/>
    </source>
</evidence>